<protein>
    <submittedName>
        <fullName evidence="2">Uncharacterized protein</fullName>
    </submittedName>
</protein>
<dbReference type="InParanoid" id="K5W910"/>
<evidence type="ECO:0000313" key="3">
    <source>
        <dbReference type="Proteomes" id="UP000008370"/>
    </source>
</evidence>
<proteinExistence type="predicted"/>
<dbReference type="RefSeq" id="XP_007395779.1">
    <property type="nucleotide sequence ID" value="XM_007395717.1"/>
</dbReference>
<dbReference type="EMBL" id="JH930472">
    <property type="protein sequence ID" value="EKM55454.1"/>
    <property type="molecule type" value="Genomic_DNA"/>
</dbReference>
<feature type="compositionally biased region" description="Polar residues" evidence="1">
    <location>
        <begin position="32"/>
        <end position="44"/>
    </location>
</feature>
<evidence type="ECO:0000313" key="2">
    <source>
        <dbReference type="EMBL" id="EKM55454.1"/>
    </source>
</evidence>
<accession>K5W910</accession>
<dbReference type="Proteomes" id="UP000008370">
    <property type="component" value="Unassembled WGS sequence"/>
</dbReference>
<name>K5W910_PHACS</name>
<dbReference type="KEGG" id="pco:PHACADRAFT_256087"/>
<reference evidence="2 3" key="1">
    <citation type="journal article" date="2012" name="BMC Genomics">
        <title>Comparative genomics of the white-rot fungi, Phanerochaete carnosa and P. chrysosporium, to elucidate the genetic basis of the distinct wood types they colonize.</title>
        <authorList>
            <person name="Suzuki H."/>
            <person name="MacDonald J."/>
            <person name="Syed K."/>
            <person name="Salamov A."/>
            <person name="Hori C."/>
            <person name="Aerts A."/>
            <person name="Henrissat B."/>
            <person name="Wiebenga A."/>
            <person name="vanKuyk P.A."/>
            <person name="Barry K."/>
            <person name="Lindquist E."/>
            <person name="LaButti K."/>
            <person name="Lapidus A."/>
            <person name="Lucas S."/>
            <person name="Coutinho P."/>
            <person name="Gong Y."/>
            <person name="Samejima M."/>
            <person name="Mahadevan R."/>
            <person name="Abou-Zaid M."/>
            <person name="de Vries R.P."/>
            <person name="Igarashi K."/>
            <person name="Yadav J.S."/>
            <person name="Grigoriev I.V."/>
            <person name="Master E.R."/>
        </authorList>
    </citation>
    <scope>NUCLEOTIDE SEQUENCE [LARGE SCALE GENOMIC DNA]</scope>
    <source>
        <strain evidence="2 3">HHB-10118-sp</strain>
    </source>
</reference>
<gene>
    <name evidence="2" type="ORF">PHACADRAFT_256087</name>
</gene>
<dbReference type="GeneID" id="18916481"/>
<dbReference type="HOGENOM" id="CLU_3107131_0_0_1"/>
<keyword evidence="3" id="KW-1185">Reference proteome</keyword>
<dbReference type="AlphaFoldDB" id="K5W910"/>
<feature type="region of interest" description="Disordered" evidence="1">
    <location>
        <begin position="1"/>
        <end position="51"/>
    </location>
</feature>
<sequence length="51" mass="5324">MLGAISHPAHVYPSSSNISPDKPDPQPISRRNAGSSGGKLSSSRARYVMSA</sequence>
<organism evidence="2 3">
    <name type="scientific">Phanerochaete carnosa (strain HHB-10118-sp)</name>
    <name type="common">White-rot fungus</name>
    <name type="synonym">Peniophora carnosa</name>
    <dbReference type="NCBI Taxonomy" id="650164"/>
    <lineage>
        <taxon>Eukaryota</taxon>
        <taxon>Fungi</taxon>
        <taxon>Dikarya</taxon>
        <taxon>Basidiomycota</taxon>
        <taxon>Agaricomycotina</taxon>
        <taxon>Agaricomycetes</taxon>
        <taxon>Polyporales</taxon>
        <taxon>Phanerochaetaceae</taxon>
        <taxon>Phanerochaete</taxon>
    </lineage>
</organism>
<evidence type="ECO:0000256" key="1">
    <source>
        <dbReference type="SAM" id="MobiDB-lite"/>
    </source>
</evidence>